<name>A0A238L539_9RHOB</name>
<dbReference type="SUPFAM" id="SSF46689">
    <property type="entry name" value="Homeodomain-like"/>
    <property type="match status" value="1"/>
</dbReference>
<dbReference type="Proteomes" id="UP000220836">
    <property type="component" value="Unassembled WGS sequence"/>
</dbReference>
<dbReference type="PANTHER" id="PTHR47894">
    <property type="entry name" value="HTH-TYPE TRANSCRIPTIONAL REGULATOR GADX"/>
    <property type="match status" value="1"/>
</dbReference>
<evidence type="ECO:0000256" key="1">
    <source>
        <dbReference type="ARBA" id="ARBA00023015"/>
    </source>
</evidence>
<evidence type="ECO:0000313" key="6">
    <source>
        <dbReference type="Proteomes" id="UP000220836"/>
    </source>
</evidence>
<dbReference type="AlphaFoldDB" id="A0A238L539"/>
<dbReference type="OrthoDB" id="8004517at2"/>
<keyword evidence="2" id="KW-0238">DNA-binding</keyword>
<dbReference type="InterPro" id="IPR018060">
    <property type="entry name" value="HTH_AraC"/>
</dbReference>
<keyword evidence="6" id="KW-1185">Reference proteome</keyword>
<dbReference type="GO" id="GO:0005829">
    <property type="term" value="C:cytosol"/>
    <property type="evidence" value="ECO:0007669"/>
    <property type="project" value="TreeGrafter"/>
</dbReference>
<keyword evidence="1" id="KW-0805">Transcription regulation</keyword>
<reference evidence="5 6" key="1">
    <citation type="submission" date="2017-05" db="EMBL/GenBank/DDBJ databases">
        <authorList>
            <person name="Song R."/>
            <person name="Chenine A.L."/>
            <person name="Ruprecht R.M."/>
        </authorList>
    </citation>
    <scope>NUCLEOTIDE SEQUENCE [LARGE SCALE GENOMIC DNA]</scope>
    <source>
        <strain evidence="5 6">CECT 8663</strain>
    </source>
</reference>
<feature type="domain" description="HTH araC/xylS-type" evidence="4">
    <location>
        <begin position="248"/>
        <end position="328"/>
    </location>
</feature>
<keyword evidence="3" id="KW-0804">Transcription</keyword>
<protein>
    <submittedName>
        <fullName evidence="5">Virulence regulon transcriptional activator VirF</fullName>
    </submittedName>
</protein>
<accession>A0A238L539</accession>
<gene>
    <name evidence="5" type="primary">virF_3</name>
    <name evidence="5" type="ORF">PEV8663_04533</name>
</gene>
<evidence type="ECO:0000256" key="2">
    <source>
        <dbReference type="ARBA" id="ARBA00023125"/>
    </source>
</evidence>
<dbReference type="Gene3D" id="1.10.10.60">
    <property type="entry name" value="Homeodomain-like"/>
    <property type="match status" value="1"/>
</dbReference>
<dbReference type="GO" id="GO:0003700">
    <property type="term" value="F:DNA-binding transcription factor activity"/>
    <property type="evidence" value="ECO:0007669"/>
    <property type="project" value="InterPro"/>
</dbReference>
<sequence length="331" mass="36437">MTRFASVQASVAQPFFDAAPLALTKLEQLAEQAGLSGGVVSHPTGIISLRAAEMFMVRLDRYIKQPTFFIECLASSYQSNDKSVANIAMPRTLTGVEAIDAIAHTISSIIHGASFFTQRQGNKVWLLRTSGTTDFTNNWPVQQYNLGVSLQAVKQVVGRPISPCALRLSHHVPKAFLPIEWQDLPLELCDRTMGVAFDIDDLANRNGGFVVNTSNNGASSSAQGAEIPMLRACLETYLGCTNTECLSDKMARAFGMSARSYRRHLTGLGLTHRQLVSDARLSKAERLLLDPSITITEIAFELGYVHSSAFTRFFKSRTCKTPQEFRLRVLT</sequence>
<dbReference type="PROSITE" id="PS01124">
    <property type="entry name" value="HTH_ARAC_FAMILY_2"/>
    <property type="match status" value="1"/>
</dbReference>
<organism evidence="5 6">
    <name type="scientific">Pelagimonas varians</name>
    <dbReference type="NCBI Taxonomy" id="696760"/>
    <lineage>
        <taxon>Bacteria</taxon>
        <taxon>Pseudomonadati</taxon>
        <taxon>Pseudomonadota</taxon>
        <taxon>Alphaproteobacteria</taxon>
        <taxon>Rhodobacterales</taxon>
        <taxon>Roseobacteraceae</taxon>
        <taxon>Pelagimonas</taxon>
    </lineage>
</organism>
<dbReference type="RefSeq" id="WP_097806941.1">
    <property type="nucleotide sequence ID" value="NZ_FXYH01000028.1"/>
</dbReference>
<dbReference type="GO" id="GO:0000976">
    <property type="term" value="F:transcription cis-regulatory region binding"/>
    <property type="evidence" value="ECO:0007669"/>
    <property type="project" value="TreeGrafter"/>
</dbReference>
<dbReference type="PANTHER" id="PTHR47894:SF4">
    <property type="entry name" value="HTH-TYPE TRANSCRIPTIONAL REGULATOR GADX"/>
    <property type="match status" value="1"/>
</dbReference>
<evidence type="ECO:0000256" key="3">
    <source>
        <dbReference type="ARBA" id="ARBA00023163"/>
    </source>
</evidence>
<proteinExistence type="predicted"/>
<dbReference type="SMART" id="SM00342">
    <property type="entry name" value="HTH_ARAC"/>
    <property type="match status" value="1"/>
</dbReference>
<dbReference type="EMBL" id="FXYH01000028">
    <property type="protein sequence ID" value="SMX50204.1"/>
    <property type="molecule type" value="Genomic_DNA"/>
</dbReference>
<evidence type="ECO:0000313" key="5">
    <source>
        <dbReference type="EMBL" id="SMX50204.1"/>
    </source>
</evidence>
<evidence type="ECO:0000259" key="4">
    <source>
        <dbReference type="PROSITE" id="PS01124"/>
    </source>
</evidence>
<dbReference type="Pfam" id="PF12833">
    <property type="entry name" value="HTH_18"/>
    <property type="match status" value="1"/>
</dbReference>
<dbReference type="InterPro" id="IPR009057">
    <property type="entry name" value="Homeodomain-like_sf"/>
</dbReference>